<dbReference type="Gene3D" id="3.40.50.1110">
    <property type="entry name" value="SGNH hydrolase"/>
    <property type="match status" value="1"/>
</dbReference>
<keyword evidence="2" id="KW-0732">Signal</keyword>
<dbReference type="Pfam" id="PF00657">
    <property type="entry name" value="Lipase_GDSL"/>
    <property type="match status" value="1"/>
</dbReference>
<keyword evidence="4" id="KW-1185">Reference proteome</keyword>
<dbReference type="EMBL" id="JACEFO010000160">
    <property type="protein sequence ID" value="KAF8779651.1"/>
    <property type="molecule type" value="Genomic_DNA"/>
</dbReference>
<gene>
    <name evidence="3" type="ORF">HU200_002400</name>
</gene>
<proteinExistence type="inferred from homology"/>
<evidence type="ECO:0000313" key="4">
    <source>
        <dbReference type="Proteomes" id="UP000636709"/>
    </source>
</evidence>
<feature type="chain" id="PRO_5032409096" description="GDSL esterase/lipase" evidence="2">
    <location>
        <begin position="22"/>
        <end position="234"/>
    </location>
</feature>
<comment type="caution">
    <text evidence="3">The sequence shown here is derived from an EMBL/GenBank/DDBJ whole genome shotgun (WGS) entry which is preliminary data.</text>
</comment>
<dbReference type="Proteomes" id="UP000636709">
    <property type="component" value="Unassembled WGS sequence"/>
</dbReference>
<dbReference type="OrthoDB" id="1600564at2759"/>
<dbReference type="InterPro" id="IPR050592">
    <property type="entry name" value="GDSL_lipolytic_enzyme"/>
</dbReference>
<dbReference type="InterPro" id="IPR001087">
    <property type="entry name" value="GDSL"/>
</dbReference>
<organism evidence="3 4">
    <name type="scientific">Digitaria exilis</name>
    <dbReference type="NCBI Taxonomy" id="1010633"/>
    <lineage>
        <taxon>Eukaryota</taxon>
        <taxon>Viridiplantae</taxon>
        <taxon>Streptophyta</taxon>
        <taxon>Embryophyta</taxon>
        <taxon>Tracheophyta</taxon>
        <taxon>Spermatophyta</taxon>
        <taxon>Magnoliopsida</taxon>
        <taxon>Liliopsida</taxon>
        <taxon>Poales</taxon>
        <taxon>Poaceae</taxon>
        <taxon>PACMAD clade</taxon>
        <taxon>Panicoideae</taxon>
        <taxon>Panicodae</taxon>
        <taxon>Paniceae</taxon>
        <taxon>Anthephorinae</taxon>
        <taxon>Digitaria</taxon>
    </lineage>
</organism>
<protein>
    <recommendedName>
        <fullName evidence="5">GDSL esterase/lipase</fullName>
    </recommendedName>
</protein>
<comment type="similarity">
    <text evidence="1">Belongs to the 'GDSL' lipolytic enzyme family.</text>
</comment>
<accession>A0A835FX55</accession>
<evidence type="ECO:0000256" key="1">
    <source>
        <dbReference type="ARBA" id="ARBA00008668"/>
    </source>
</evidence>
<sequence>MENLIAAVVALAGVIIAAAVADIIAGAPPPAVPPSGPKVPALFTFGDSIVDTGNNNYISTITRSNFAPYGREFPGHKATGRFSDGRISMDFLASSLGLKEMLPPYLDTSLTMEDIKTGVSFASAGSGYDNSTCSTAAAMTVEQQLQLFMEYKVKVGSIPGRALYLICWGSNDVIQHFTFTYGSTDPGYAEFMTQRASTFIQRLISLGARQIAVTGVLPVGCVPALALCYRCEHV</sequence>
<feature type="signal peptide" evidence="2">
    <location>
        <begin position="1"/>
        <end position="21"/>
    </location>
</feature>
<dbReference type="PANTHER" id="PTHR45642">
    <property type="entry name" value="GDSL ESTERASE/LIPASE EXL3"/>
    <property type="match status" value="1"/>
</dbReference>
<evidence type="ECO:0000313" key="3">
    <source>
        <dbReference type="EMBL" id="KAF8779651.1"/>
    </source>
</evidence>
<name>A0A835FX55_9POAL</name>
<dbReference type="GO" id="GO:0016788">
    <property type="term" value="F:hydrolase activity, acting on ester bonds"/>
    <property type="evidence" value="ECO:0007669"/>
    <property type="project" value="InterPro"/>
</dbReference>
<evidence type="ECO:0008006" key="5">
    <source>
        <dbReference type="Google" id="ProtNLM"/>
    </source>
</evidence>
<evidence type="ECO:0000256" key="2">
    <source>
        <dbReference type="SAM" id="SignalP"/>
    </source>
</evidence>
<dbReference type="InterPro" id="IPR036514">
    <property type="entry name" value="SGNH_hydro_sf"/>
</dbReference>
<dbReference type="AlphaFoldDB" id="A0A835FX55"/>
<dbReference type="PANTHER" id="PTHR45642:SF17">
    <property type="entry name" value="GDSL-LIKE LIPASE_ACYLHYDROLASE FAMILY PROTEIN, EXPRESSED"/>
    <property type="match status" value="1"/>
</dbReference>
<reference evidence="3" key="1">
    <citation type="submission" date="2020-07" db="EMBL/GenBank/DDBJ databases">
        <title>Genome sequence and genetic diversity analysis of an under-domesticated orphan crop, white fonio (Digitaria exilis).</title>
        <authorList>
            <person name="Bennetzen J.L."/>
            <person name="Chen S."/>
            <person name="Ma X."/>
            <person name="Wang X."/>
            <person name="Yssel A.E.J."/>
            <person name="Chaluvadi S.R."/>
            <person name="Johnson M."/>
            <person name="Gangashetty P."/>
            <person name="Hamidou F."/>
            <person name="Sanogo M.D."/>
            <person name="Zwaenepoel A."/>
            <person name="Wallace J."/>
            <person name="Van De Peer Y."/>
            <person name="Van Deynze A."/>
        </authorList>
    </citation>
    <scope>NUCLEOTIDE SEQUENCE</scope>
    <source>
        <tissue evidence="3">Leaves</tissue>
    </source>
</reference>